<protein>
    <submittedName>
        <fullName evidence="1">Uncharacterized protein</fullName>
    </submittedName>
</protein>
<sequence>MAAQNNDSMEASSTGGQPIQTPEESEQQLNPRSPEGDEASVTEPSDQRPHSDTNHNVAGSLTTRLKAIEQRMQELEGLPSSDDSDFDSDDIEERIFPFRRRRELIRNMEYLVKESTRVFKHSRRFDKRYGRSGGRKRTENAVPDSTEDDRLDRVEEYSKAALSGGESAKLVWVNWGTFIDRNIDIEDTVMTPIQAVASEPEPHIVLSAMNRALAVGKKQVPSEISLAKRYPEKEPLPERIHLRSQALYAIIKRRVSRSRTLDPSSAYHLVLLRPYRVLVYDDKKLREYLSSLEQSFGDPSKPSEASHAVSGSDPATIESIDEGQNRAQLTSNTPTAIDRQKVPHDDSDTDTEDEASDGDIQPFMRNSANGLLHLRCLINFMDNNIKPTLDYLASDKCKDVYFHDLWHLFKPGTEIIDQMQKQAYRVVRVQAARHKVEPYPWLRWSKATESDDEIEDESLLKINCAFIDFDGKQFGPVTTTFTITPFSGLQVVTNLPVYPLRLAKNRQLRSDLIERGKTLLSVSKFRSMYYTGHTLDSREEVDSQVVVDFEEALTAVEDWTPKFSSLKPTSSGIVQRCKAPCCNGLSIHDDEYVDAYLAEDFIKTLIPEDTTKQASSLLLTPRSLSDPQSGSGDKPSDEELVVMTFRVFGFVLRTRKWAKLDLTFLRAENVDANNATRSAFDQLALPDGHRAMVKSLVTQHFRARHSATKGIGEDEQFDLIRGKGKGLIILLHGAPGVGKTTTAEGVAEHFQKPLFTITSGDLGTTAQDVDNELGKNFALASRWGCILLIDEAEVFLAAREKKDIQRNGLVAVFLRVLEYYTGILFLTTNRVGEFDEAFASRINMSLYYPELNEEKTKKIFDLNLNLIRERFAQQGRKIIYDASSIENFAEQHFRQYDYCRWNGRQIRNLCQTALALAEFDAQGGNMTEEAGKNVTVELQLKHFSTVQTAYVHFAFYMGDVRGTKGDRRAYDSGYRAKKEDTPYYSQPNRLSGRAEEMHRSRQQPSSVSTPHHSAYGDQYDSPPSRRPQGHPYRQSQYARAPGNPQQEYEFPGEPQRQPAPRFYGQDAQQEAVAYNTPEQPWEVPIVQLNQSPSGRPAQVSGQYPRRQPQHNRGDLQGASQAYTVPGADDLDDTFSPPGLRGGPGVGAGRGMGGLL</sequence>
<reference evidence="1" key="1">
    <citation type="journal article" date="2020" name="Stud. Mycol.">
        <title>101 Dothideomycetes genomes: a test case for predicting lifestyles and emergence of pathogens.</title>
        <authorList>
            <person name="Haridas S."/>
            <person name="Albert R."/>
            <person name="Binder M."/>
            <person name="Bloem J."/>
            <person name="Labutti K."/>
            <person name="Salamov A."/>
            <person name="Andreopoulos B."/>
            <person name="Baker S."/>
            <person name="Barry K."/>
            <person name="Bills G."/>
            <person name="Bluhm B."/>
            <person name="Cannon C."/>
            <person name="Castanera R."/>
            <person name="Culley D."/>
            <person name="Daum C."/>
            <person name="Ezra D."/>
            <person name="Gonzalez J."/>
            <person name="Henrissat B."/>
            <person name="Kuo A."/>
            <person name="Liang C."/>
            <person name="Lipzen A."/>
            <person name="Lutzoni F."/>
            <person name="Magnuson J."/>
            <person name="Mondo S."/>
            <person name="Nolan M."/>
            <person name="Ohm R."/>
            <person name="Pangilinan J."/>
            <person name="Park H.-J."/>
            <person name="Ramirez L."/>
            <person name="Alfaro M."/>
            <person name="Sun H."/>
            <person name="Tritt A."/>
            <person name="Yoshinaga Y."/>
            <person name="Zwiers L.-H."/>
            <person name="Turgeon B."/>
            <person name="Goodwin S."/>
            <person name="Spatafora J."/>
            <person name="Crous P."/>
            <person name="Grigoriev I."/>
        </authorList>
    </citation>
    <scope>NUCLEOTIDE SEQUENCE</scope>
    <source>
        <strain evidence="1">CBS 525.71</strain>
    </source>
</reference>
<keyword evidence="2" id="KW-1185">Reference proteome</keyword>
<organism evidence="1 2">
    <name type="scientific">Macroventuria anomochaeta</name>
    <dbReference type="NCBI Taxonomy" id="301207"/>
    <lineage>
        <taxon>Eukaryota</taxon>
        <taxon>Fungi</taxon>
        <taxon>Dikarya</taxon>
        <taxon>Ascomycota</taxon>
        <taxon>Pezizomycotina</taxon>
        <taxon>Dothideomycetes</taxon>
        <taxon>Pleosporomycetidae</taxon>
        <taxon>Pleosporales</taxon>
        <taxon>Pleosporineae</taxon>
        <taxon>Didymellaceae</taxon>
        <taxon>Macroventuria</taxon>
    </lineage>
</organism>
<accession>A0ACB6RJH3</accession>
<evidence type="ECO:0000313" key="1">
    <source>
        <dbReference type="EMBL" id="KAF2621314.1"/>
    </source>
</evidence>
<name>A0ACB6RJH3_9PLEO</name>
<comment type="caution">
    <text evidence="1">The sequence shown here is derived from an EMBL/GenBank/DDBJ whole genome shotgun (WGS) entry which is preliminary data.</text>
</comment>
<gene>
    <name evidence="1" type="ORF">BU25DRAFT_416223</name>
</gene>
<evidence type="ECO:0000313" key="2">
    <source>
        <dbReference type="Proteomes" id="UP000799754"/>
    </source>
</evidence>
<dbReference type="EMBL" id="MU006757">
    <property type="protein sequence ID" value="KAF2621314.1"/>
    <property type="molecule type" value="Genomic_DNA"/>
</dbReference>
<dbReference type="Proteomes" id="UP000799754">
    <property type="component" value="Unassembled WGS sequence"/>
</dbReference>
<proteinExistence type="predicted"/>